<dbReference type="GO" id="GO:0005737">
    <property type="term" value="C:cytoplasm"/>
    <property type="evidence" value="ECO:0000318"/>
    <property type="project" value="GO_Central"/>
</dbReference>
<dbReference type="InterPro" id="IPR036812">
    <property type="entry name" value="NAD(P)_OxRdtase_dom_sf"/>
</dbReference>
<dbReference type="SUPFAM" id="SSF51430">
    <property type="entry name" value="NAD(P)-linked oxidoreductase"/>
    <property type="match status" value="1"/>
</dbReference>
<organism evidence="3 4">
    <name type="scientific">Klebsormidium nitens</name>
    <name type="common">Green alga</name>
    <name type="synonym">Ulothrix nitens</name>
    <dbReference type="NCBI Taxonomy" id="105231"/>
    <lineage>
        <taxon>Eukaryota</taxon>
        <taxon>Viridiplantae</taxon>
        <taxon>Streptophyta</taxon>
        <taxon>Klebsormidiophyceae</taxon>
        <taxon>Klebsormidiales</taxon>
        <taxon>Klebsormidiaceae</taxon>
        <taxon>Klebsormidium</taxon>
    </lineage>
</organism>
<dbReference type="Gene3D" id="3.20.20.100">
    <property type="entry name" value="NADP-dependent oxidoreductase domain"/>
    <property type="match status" value="1"/>
</dbReference>
<name>A0A1Y1IIN6_KLENI</name>
<evidence type="ECO:0000313" key="4">
    <source>
        <dbReference type="Proteomes" id="UP000054558"/>
    </source>
</evidence>
<keyword evidence="1" id="KW-0560">Oxidoreductase</keyword>
<dbReference type="GO" id="GO:0016491">
    <property type="term" value="F:oxidoreductase activity"/>
    <property type="evidence" value="ECO:0007669"/>
    <property type="project" value="UniProtKB-KW"/>
</dbReference>
<dbReference type="Proteomes" id="UP000054558">
    <property type="component" value="Unassembled WGS sequence"/>
</dbReference>
<proteinExistence type="predicted"/>
<evidence type="ECO:0000256" key="1">
    <source>
        <dbReference type="ARBA" id="ARBA00023002"/>
    </source>
</evidence>
<dbReference type="InterPro" id="IPR023210">
    <property type="entry name" value="NADP_OxRdtase_dom"/>
</dbReference>
<dbReference type="EMBL" id="DF237423">
    <property type="protein sequence ID" value="GAQ88961.1"/>
    <property type="molecule type" value="Genomic_DNA"/>
</dbReference>
<gene>
    <name evidence="3" type="ORF">KFL_004740010</name>
</gene>
<sequence>MAVAFAVNRGALPRCCPVNNRASQIEAEVAASRALGQGAALLGKFASPAIRESAFHDVDANRHIKRRRKRQLACRAAGASNAEKTVARSEDRIELGKTGLQVSPVGIGTLQWGDPGSGFGDSYDEETLKEVFDTAAEGGISFFDTAEVYGYESIKKGQSSEQLVGRFTKSLPAGKPAPVVATKFFTIPWTNLLVGGGFRFGRKSMIAALKESLKRLGKDKVDLYQIHFPFPTFSNSTLMDGLKEVRDLGLADAVGVSNYSLAQMEDAHSLLDKHGIPLASNQVQYSLLSRAPDKSGLLEKAKDLGVSVIAYQPLASGKLTQRQLERGEQGSELRPLLQLMSFIGAVNGGKSVTQVALNYLVCKGAIPIPGCKSVVQAKEHVGALGWRLDENEVATIEEKLASLSL</sequence>
<dbReference type="InterPro" id="IPR050523">
    <property type="entry name" value="AKR_Detox_Biosynth"/>
</dbReference>
<keyword evidence="4" id="KW-1185">Reference proteome</keyword>
<protein>
    <recommendedName>
        <fullName evidence="2">NADP-dependent oxidoreductase domain-containing protein</fullName>
    </recommendedName>
</protein>
<feature type="domain" description="NADP-dependent oxidoreductase" evidence="2">
    <location>
        <begin position="105"/>
        <end position="400"/>
    </location>
</feature>
<dbReference type="CDD" id="cd19093">
    <property type="entry name" value="AKR_AtPLR-like"/>
    <property type="match status" value="1"/>
</dbReference>
<dbReference type="PANTHER" id="PTHR43364">
    <property type="entry name" value="NADH-SPECIFIC METHYLGLYOXAL REDUCTASE-RELATED"/>
    <property type="match status" value="1"/>
</dbReference>
<dbReference type="OMA" id="AWANEAY"/>
<accession>A0A1Y1IIN6</accession>
<evidence type="ECO:0000313" key="3">
    <source>
        <dbReference type="EMBL" id="GAQ88961.1"/>
    </source>
</evidence>
<evidence type="ECO:0000259" key="2">
    <source>
        <dbReference type="Pfam" id="PF00248"/>
    </source>
</evidence>
<reference evidence="3 4" key="1">
    <citation type="journal article" date="2014" name="Nat. Commun.">
        <title>Klebsormidium flaccidum genome reveals primary factors for plant terrestrial adaptation.</title>
        <authorList>
            <person name="Hori K."/>
            <person name="Maruyama F."/>
            <person name="Fujisawa T."/>
            <person name="Togashi T."/>
            <person name="Yamamoto N."/>
            <person name="Seo M."/>
            <person name="Sato S."/>
            <person name="Yamada T."/>
            <person name="Mori H."/>
            <person name="Tajima N."/>
            <person name="Moriyama T."/>
            <person name="Ikeuchi M."/>
            <person name="Watanabe M."/>
            <person name="Wada H."/>
            <person name="Kobayashi K."/>
            <person name="Saito M."/>
            <person name="Masuda T."/>
            <person name="Sasaki-Sekimoto Y."/>
            <person name="Mashiguchi K."/>
            <person name="Awai K."/>
            <person name="Shimojima M."/>
            <person name="Masuda S."/>
            <person name="Iwai M."/>
            <person name="Nobusawa T."/>
            <person name="Narise T."/>
            <person name="Kondo S."/>
            <person name="Saito H."/>
            <person name="Sato R."/>
            <person name="Murakawa M."/>
            <person name="Ihara Y."/>
            <person name="Oshima-Yamada Y."/>
            <person name="Ohtaka K."/>
            <person name="Satoh M."/>
            <person name="Sonobe K."/>
            <person name="Ishii M."/>
            <person name="Ohtani R."/>
            <person name="Kanamori-Sato M."/>
            <person name="Honoki R."/>
            <person name="Miyazaki D."/>
            <person name="Mochizuki H."/>
            <person name="Umetsu J."/>
            <person name="Higashi K."/>
            <person name="Shibata D."/>
            <person name="Kamiya Y."/>
            <person name="Sato N."/>
            <person name="Nakamura Y."/>
            <person name="Tabata S."/>
            <person name="Ida S."/>
            <person name="Kurokawa K."/>
            <person name="Ohta H."/>
        </authorList>
    </citation>
    <scope>NUCLEOTIDE SEQUENCE [LARGE SCALE GENOMIC DNA]</scope>
    <source>
        <strain evidence="3 4">NIES-2285</strain>
    </source>
</reference>
<dbReference type="AlphaFoldDB" id="A0A1Y1IIN6"/>
<dbReference type="PANTHER" id="PTHR43364:SF4">
    <property type="entry name" value="NAD(P)-LINKED OXIDOREDUCTASE SUPERFAMILY PROTEIN"/>
    <property type="match status" value="1"/>
</dbReference>
<dbReference type="STRING" id="105231.A0A1Y1IIN6"/>
<dbReference type="OrthoDB" id="37537at2759"/>
<dbReference type="Pfam" id="PF00248">
    <property type="entry name" value="Aldo_ket_red"/>
    <property type="match status" value="1"/>
</dbReference>